<proteinExistence type="predicted"/>
<dbReference type="SUPFAM" id="SSF53335">
    <property type="entry name" value="S-adenosyl-L-methionine-dependent methyltransferases"/>
    <property type="match status" value="1"/>
</dbReference>
<organism evidence="9 10">
    <name type="scientific">Ligilactobacillus agilis</name>
    <dbReference type="NCBI Taxonomy" id="1601"/>
    <lineage>
        <taxon>Bacteria</taxon>
        <taxon>Bacillati</taxon>
        <taxon>Bacillota</taxon>
        <taxon>Bacilli</taxon>
        <taxon>Lactobacillales</taxon>
        <taxon>Lactobacillaceae</taxon>
        <taxon>Ligilactobacillus</taxon>
    </lineage>
</organism>
<evidence type="ECO:0000256" key="3">
    <source>
        <dbReference type="ARBA" id="ARBA00022679"/>
    </source>
</evidence>
<dbReference type="InterPro" id="IPR051537">
    <property type="entry name" value="DNA_Adenine_Mtase"/>
</dbReference>
<evidence type="ECO:0000313" key="10">
    <source>
        <dbReference type="Proteomes" id="UP001058429"/>
    </source>
</evidence>
<reference evidence="9" key="1">
    <citation type="submission" date="2022-09" db="EMBL/GenBank/DDBJ databases">
        <title>Complete genome of Ligilactobacillus agilis AM_LB6, isolated from chicken feces.</title>
        <authorList>
            <person name="den Bakker H.C."/>
            <person name="Mann A."/>
        </authorList>
    </citation>
    <scope>NUCLEOTIDE SEQUENCE</scope>
    <source>
        <strain evidence="9">AM_LB6</strain>
    </source>
</reference>
<dbReference type="InterPro" id="IPR044946">
    <property type="entry name" value="Restrct_endonuc_typeI_TRD_sf"/>
</dbReference>
<dbReference type="GO" id="GO:0008170">
    <property type="term" value="F:N-methyltransferase activity"/>
    <property type="evidence" value="ECO:0007669"/>
    <property type="project" value="InterPro"/>
</dbReference>
<evidence type="ECO:0000259" key="8">
    <source>
        <dbReference type="Pfam" id="PF02384"/>
    </source>
</evidence>
<comment type="catalytic activity">
    <reaction evidence="7">
        <text>a 2'-deoxyadenosine in DNA + S-adenosyl-L-methionine = an N(6)-methyl-2'-deoxyadenosine in DNA + S-adenosyl-L-homocysteine + H(+)</text>
        <dbReference type="Rhea" id="RHEA:15197"/>
        <dbReference type="Rhea" id="RHEA-COMP:12418"/>
        <dbReference type="Rhea" id="RHEA-COMP:12419"/>
        <dbReference type="ChEBI" id="CHEBI:15378"/>
        <dbReference type="ChEBI" id="CHEBI:57856"/>
        <dbReference type="ChEBI" id="CHEBI:59789"/>
        <dbReference type="ChEBI" id="CHEBI:90615"/>
        <dbReference type="ChEBI" id="CHEBI:90616"/>
        <dbReference type="EC" id="2.1.1.72"/>
    </reaction>
</comment>
<dbReference type="PRINTS" id="PR00507">
    <property type="entry name" value="N12N6MTFRASE"/>
</dbReference>
<evidence type="ECO:0000256" key="1">
    <source>
        <dbReference type="ARBA" id="ARBA00011900"/>
    </source>
</evidence>
<keyword evidence="6" id="KW-0238">DNA-binding</keyword>
<dbReference type="Pfam" id="PF02384">
    <property type="entry name" value="N6_Mtase"/>
    <property type="match status" value="1"/>
</dbReference>
<dbReference type="InterPro" id="IPR003356">
    <property type="entry name" value="DNA_methylase_A-5"/>
</dbReference>
<keyword evidence="3" id="KW-0808">Transferase</keyword>
<feature type="domain" description="DNA methylase adenine-specific" evidence="8">
    <location>
        <begin position="295"/>
        <end position="579"/>
    </location>
</feature>
<evidence type="ECO:0000256" key="2">
    <source>
        <dbReference type="ARBA" id="ARBA00022603"/>
    </source>
</evidence>
<dbReference type="PANTHER" id="PTHR42933:SF3">
    <property type="entry name" value="TYPE I RESTRICTION ENZYME MJAVIII METHYLASE SUBUNIT"/>
    <property type="match status" value="1"/>
</dbReference>
<keyword evidence="2 9" id="KW-0489">Methyltransferase</keyword>
<dbReference type="Gene3D" id="3.40.50.150">
    <property type="entry name" value="Vaccinia Virus protein VP39"/>
    <property type="match status" value="1"/>
</dbReference>
<dbReference type="EMBL" id="CP104396">
    <property type="protein sequence ID" value="UXC62706.1"/>
    <property type="molecule type" value="Genomic_DNA"/>
</dbReference>
<dbReference type="GO" id="GO:0009007">
    <property type="term" value="F:site-specific DNA-methyltransferase (adenine-specific) activity"/>
    <property type="evidence" value="ECO:0007669"/>
    <property type="project" value="UniProtKB-EC"/>
</dbReference>
<evidence type="ECO:0000313" key="9">
    <source>
        <dbReference type="EMBL" id="UXC62706.1"/>
    </source>
</evidence>
<sequence>MQRVNMINTVGRTYLRSNLESADEWSYARYVGGQNKLLKLLGKEKKPEPFNFKLDIRFTDNDDPNKSNYSILIETKHIATEKDVEQLKAYVDEEHAIFPRHRVIAILANIDNDEIRVWKDTVDDIGLLKDEKTLENFEYYKNLFSLKKQNDRETVMKNTYALNETLLKLGIEEKNRSQFVGTCLLFIKDKISDFSNDNYINQDVVNEFKKYIEKLKPIEIRAGIEGTLDGLLNNSKNKEKKIELLKKKVLEEQHIKELTSTQWSNILGTISGDIYRYIDINSSEGQDILNLFFITFNKYAGKSDKNQAFTPDHITDFMVKLTEVNKDSVVLDATCGSGSFLVQAMVKEFTDAKRVNSSEEIRKSIKEIKNNHIYGIEKEEIAYGLATTNMLIHGDGNSNIELGNCFDESMQQFIKNAKPSVVLMNPPYNAIPNTIPDIYKNRWSDTAKKGKTDPTKGLVFVKYISDIAKSEKWTNTKLAVLLPLQTAIGTKNSPIPTLKNEILKDSTLEAVFTLPKDTFYPGANVQPCCMVFTLNKPHLINGKPRKKTFFGYCREDGFKKKRNAGRIEQFKNGTSLWKEYEQEWLRLYNNKETVTGKSILEYVDGDKEWLAEAYMDTSYADLKQSSFEKNIKELLSFNVKYSTFDFSKKNQNLKIPVLKSKTWKKFKICNLFNLESANGTTTDSLVEGGDTVYIAAKKENNGVKMLVERDEDFITKGNCIVFITLGEGSAGFSLYQPIDFIGMSGKILVGRLKNFNLNKYIGIFLVTILDKERFRYAFGRSWAGDRLKNTEIMLPVLTDRDGKPITDSLNGDPDNGFVPDWQFMENYIKSLPNGDLI</sequence>
<evidence type="ECO:0000256" key="7">
    <source>
        <dbReference type="ARBA" id="ARBA00047942"/>
    </source>
</evidence>
<name>A0A9Q9J7Z2_9LACO</name>
<gene>
    <name evidence="9" type="ORF">N4562_06280</name>
</gene>
<dbReference type="PANTHER" id="PTHR42933">
    <property type="entry name" value="SLR6095 PROTEIN"/>
    <property type="match status" value="1"/>
</dbReference>
<dbReference type="GO" id="GO:0032259">
    <property type="term" value="P:methylation"/>
    <property type="evidence" value="ECO:0007669"/>
    <property type="project" value="UniProtKB-KW"/>
</dbReference>
<dbReference type="GO" id="GO:0009307">
    <property type="term" value="P:DNA restriction-modification system"/>
    <property type="evidence" value="ECO:0007669"/>
    <property type="project" value="UniProtKB-KW"/>
</dbReference>
<evidence type="ECO:0000256" key="5">
    <source>
        <dbReference type="ARBA" id="ARBA00022747"/>
    </source>
</evidence>
<dbReference type="GO" id="GO:0003677">
    <property type="term" value="F:DNA binding"/>
    <property type="evidence" value="ECO:0007669"/>
    <property type="project" value="UniProtKB-KW"/>
</dbReference>
<accession>A0A9Q9J7Z2</accession>
<dbReference type="Gene3D" id="3.90.220.20">
    <property type="entry name" value="DNA methylase specificity domains"/>
    <property type="match status" value="1"/>
</dbReference>
<keyword evidence="4" id="KW-0949">S-adenosyl-L-methionine</keyword>
<protein>
    <recommendedName>
        <fullName evidence="1">site-specific DNA-methyltransferase (adenine-specific)</fullName>
        <ecNumber evidence="1">2.1.1.72</ecNumber>
    </recommendedName>
</protein>
<dbReference type="AlphaFoldDB" id="A0A9Q9J7Z2"/>
<evidence type="ECO:0000256" key="6">
    <source>
        <dbReference type="ARBA" id="ARBA00023125"/>
    </source>
</evidence>
<dbReference type="SUPFAM" id="SSF116734">
    <property type="entry name" value="DNA methylase specificity domain"/>
    <property type="match status" value="1"/>
</dbReference>
<dbReference type="Proteomes" id="UP001058429">
    <property type="component" value="Chromosome"/>
</dbReference>
<dbReference type="RefSeq" id="WP_260902940.1">
    <property type="nucleotide sequence ID" value="NZ_CP104396.1"/>
</dbReference>
<dbReference type="GeneID" id="75137443"/>
<keyword evidence="5" id="KW-0680">Restriction system</keyword>
<dbReference type="EC" id="2.1.1.72" evidence="1"/>
<dbReference type="REBASE" id="663054">
    <property type="entry name" value="LagLB6ORF6280P"/>
</dbReference>
<evidence type="ECO:0000256" key="4">
    <source>
        <dbReference type="ARBA" id="ARBA00022691"/>
    </source>
</evidence>
<dbReference type="InterPro" id="IPR029063">
    <property type="entry name" value="SAM-dependent_MTases_sf"/>
</dbReference>